<evidence type="ECO:0000313" key="8">
    <source>
        <dbReference type="EMBL" id="CAD5228709.1"/>
    </source>
</evidence>
<evidence type="ECO:0000313" key="11">
    <source>
        <dbReference type="Proteomes" id="UP000659654"/>
    </source>
</evidence>
<evidence type="ECO:0000256" key="4">
    <source>
        <dbReference type="ARBA" id="ARBA00023136"/>
    </source>
</evidence>
<organism evidence="10 12">
    <name type="scientific">Bursaphelenchus xylophilus</name>
    <name type="common">Pinewood nematode worm</name>
    <name type="synonym">Aphelenchoides xylophilus</name>
    <dbReference type="NCBI Taxonomy" id="6326"/>
    <lineage>
        <taxon>Eukaryota</taxon>
        <taxon>Metazoa</taxon>
        <taxon>Ecdysozoa</taxon>
        <taxon>Nematoda</taxon>
        <taxon>Chromadorea</taxon>
        <taxon>Rhabditida</taxon>
        <taxon>Tylenchina</taxon>
        <taxon>Tylenchomorpha</taxon>
        <taxon>Aphelenchoidea</taxon>
        <taxon>Aphelenchoididae</taxon>
        <taxon>Bursaphelenchus</taxon>
    </lineage>
</organism>
<dbReference type="EMBL" id="CAJFCV020000004">
    <property type="protein sequence ID" value="CAG9119367.1"/>
    <property type="molecule type" value="Genomic_DNA"/>
</dbReference>
<dbReference type="PANTHER" id="PTHR10736:SF0">
    <property type="entry name" value="BESTROPHIN HOMOLOG"/>
    <property type="match status" value="1"/>
</dbReference>
<comment type="function">
    <text evidence="6">Forms chloride channels.</text>
</comment>
<evidence type="ECO:0000313" key="12">
    <source>
        <dbReference type="WBParaSite" id="BXY_0073600.1"/>
    </source>
</evidence>
<evidence type="ECO:0000256" key="7">
    <source>
        <dbReference type="SAM" id="MobiDB-lite"/>
    </source>
</evidence>
<evidence type="ECO:0000313" key="10">
    <source>
        <dbReference type="Proteomes" id="UP000095284"/>
    </source>
</evidence>
<proteinExistence type="inferred from homology"/>
<feature type="transmembrane region" description="Helical" evidence="6">
    <location>
        <begin position="272"/>
        <end position="290"/>
    </location>
</feature>
<dbReference type="InterPro" id="IPR000615">
    <property type="entry name" value="Bestrophin"/>
</dbReference>
<dbReference type="GO" id="GO:0005886">
    <property type="term" value="C:plasma membrane"/>
    <property type="evidence" value="ECO:0007669"/>
    <property type="project" value="UniProtKB-SubCell"/>
</dbReference>
<accession>A0A1I7RJ54</accession>
<dbReference type="AlphaFoldDB" id="A0A1I7RJ54"/>
<evidence type="ECO:0000256" key="2">
    <source>
        <dbReference type="ARBA" id="ARBA00022692"/>
    </source>
</evidence>
<evidence type="ECO:0000313" key="9">
    <source>
        <dbReference type="EMBL" id="CAG9119367.1"/>
    </source>
</evidence>
<dbReference type="GO" id="GO:0034707">
    <property type="term" value="C:chloride channel complex"/>
    <property type="evidence" value="ECO:0007669"/>
    <property type="project" value="UniProtKB-KW"/>
</dbReference>
<feature type="compositionally biased region" description="Polar residues" evidence="7">
    <location>
        <begin position="389"/>
        <end position="405"/>
    </location>
</feature>
<dbReference type="Proteomes" id="UP000659654">
    <property type="component" value="Unassembled WGS sequence"/>
</dbReference>
<keyword evidence="6" id="KW-0868">Chloride</keyword>
<dbReference type="OrthoDB" id="201595at2759"/>
<reference evidence="9" key="2">
    <citation type="submission" date="2020-08" db="EMBL/GenBank/DDBJ databases">
        <authorList>
            <person name="Kikuchi T."/>
        </authorList>
    </citation>
    <scope>NUCLEOTIDE SEQUENCE</scope>
    <source>
        <strain evidence="8">Ka4C1</strain>
    </source>
</reference>
<dbReference type="InterPro" id="IPR021134">
    <property type="entry name" value="Bestrophin-like"/>
</dbReference>
<dbReference type="SMR" id="A0A1I7RJ54"/>
<keyword evidence="6" id="KW-0869">Chloride channel</keyword>
<keyword evidence="11" id="KW-1185">Reference proteome</keyword>
<keyword evidence="6" id="KW-0406">Ion transport</keyword>
<keyword evidence="2 6" id="KW-0812">Transmembrane</keyword>
<keyword evidence="6" id="KW-0813">Transport</keyword>
<dbReference type="eggNOG" id="KOG3547">
    <property type="taxonomic scope" value="Eukaryota"/>
</dbReference>
<keyword evidence="6" id="KW-1003">Cell membrane</keyword>
<feature type="region of interest" description="Disordered" evidence="7">
    <location>
        <begin position="373"/>
        <end position="424"/>
    </location>
</feature>
<keyword evidence="6" id="KW-0407">Ion channel</keyword>
<dbReference type="GO" id="GO:0005254">
    <property type="term" value="F:chloride channel activity"/>
    <property type="evidence" value="ECO:0007669"/>
    <property type="project" value="UniProtKB-KW"/>
</dbReference>
<evidence type="ECO:0000256" key="1">
    <source>
        <dbReference type="ARBA" id="ARBA00004370"/>
    </source>
</evidence>
<sequence length="459" mass="52578">MTVTYSFDAVTNTWLGGIRILLRWKGSIWKIIFKEMTFWVLLYMMINVTINLCTTYHQDMFRIVRDSIKRGSPGLPHIFILGFFMNVVFNRWVGIFPKMGFVDHFGLVLVSAIKGSDAESRLLRRTIIRYTVLAQALVFRDISIPVRKRFPNLASLVDAGLMTDDELCVFEAKETENVNYWMPYQWGIRLIDKAFEDGIITNQIIAWNVATKMREFRDTLASIMCYDWVPVPIAYPQIVFIGVRVYLLALVIQRQQLAEDVELPVEGGYLAWLFHFPIMTFVETLLLVGWTKVAESMLNPFGSGDDDYECSYILDRNLSVGYTIVDNPVYPRPDEPDPFWHMAIPKPFDVFDPKSTLKQQPYHGSVADLHLRSRENPSFGGTLRRRSQMSRISVKSGNPENTVAGNMSMDGVKNGPPTPSTHRTRLASFTNDAIHNVRMNRLDSVTEEHSNGPKQDKTP</sequence>
<evidence type="ECO:0000256" key="6">
    <source>
        <dbReference type="RuleBase" id="RU363126"/>
    </source>
</evidence>
<feature type="transmembrane region" description="Helical" evidence="6">
    <location>
        <begin position="36"/>
        <end position="54"/>
    </location>
</feature>
<comment type="similarity">
    <text evidence="5 6">Belongs to the anion channel-forming bestrophin (TC 1.A.46) family. Calcium-sensitive chloride channel subfamily.</text>
</comment>
<dbReference type="EMBL" id="CAJFDI010000004">
    <property type="protein sequence ID" value="CAD5228709.1"/>
    <property type="molecule type" value="Genomic_DNA"/>
</dbReference>
<dbReference type="WBParaSite" id="BXY_0073600.1">
    <property type="protein sequence ID" value="BXY_0073600.1"/>
    <property type="gene ID" value="BXY_0073600"/>
</dbReference>
<dbReference type="PANTHER" id="PTHR10736">
    <property type="entry name" value="BESTROPHIN"/>
    <property type="match status" value="1"/>
</dbReference>
<feature type="transmembrane region" description="Helical" evidence="6">
    <location>
        <begin position="233"/>
        <end position="252"/>
    </location>
</feature>
<keyword evidence="4 6" id="KW-0472">Membrane</keyword>
<dbReference type="Proteomes" id="UP000582659">
    <property type="component" value="Unassembled WGS sequence"/>
</dbReference>
<name>A0A1I7RJ54_BURXY</name>
<gene>
    <name evidence="8" type="ORF">BXYJ_LOCUS10580</name>
</gene>
<reference evidence="12" key="1">
    <citation type="submission" date="2016-11" db="UniProtKB">
        <authorList>
            <consortium name="WormBaseParasite"/>
        </authorList>
    </citation>
    <scope>IDENTIFICATION</scope>
</reference>
<dbReference type="Proteomes" id="UP000095284">
    <property type="component" value="Unplaced"/>
</dbReference>
<comment type="subcellular location">
    <subcellularLocation>
        <location evidence="6">Cell membrane</location>
        <topology evidence="6">Multi-pass membrane protein</topology>
    </subcellularLocation>
    <subcellularLocation>
        <location evidence="1">Membrane</location>
    </subcellularLocation>
</comment>
<protein>
    <recommendedName>
        <fullName evidence="6">Bestrophin homolog</fullName>
    </recommendedName>
</protein>
<feature type="transmembrane region" description="Helical" evidence="6">
    <location>
        <begin position="75"/>
        <end position="93"/>
    </location>
</feature>
<evidence type="ECO:0000256" key="3">
    <source>
        <dbReference type="ARBA" id="ARBA00022989"/>
    </source>
</evidence>
<keyword evidence="3 6" id="KW-1133">Transmembrane helix</keyword>
<evidence type="ECO:0000256" key="5">
    <source>
        <dbReference type="ARBA" id="ARBA00034769"/>
    </source>
</evidence>
<dbReference type="Pfam" id="PF01062">
    <property type="entry name" value="Bestrophin"/>
    <property type="match status" value="1"/>
</dbReference>